<dbReference type="EMBL" id="MN738956">
    <property type="protein sequence ID" value="QHT32962.1"/>
    <property type="molecule type" value="Genomic_DNA"/>
</dbReference>
<dbReference type="AlphaFoldDB" id="A0A6C0EW26"/>
<evidence type="ECO:0000313" key="1">
    <source>
        <dbReference type="EMBL" id="QHT32962.1"/>
    </source>
</evidence>
<reference evidence="1" key="1">
    <citation type="journal article" date="2020" name="Nature">
        <title>Giant virus diversity and host interactions through global metagenomics.</title>
        <authorList>
            <person name="Schulz F."/>
            <person name="Roux S."/>
            <person name="Paez-Espino D."/>
            <person name="Jungbluth S."/>
            <person name="Walsh D.A."/>
            <person name="Denef V.J."/>
            <person name="McMahon K.D."/>
            <person name="Konstantinidis K.T."/>
            <person name="Eloe-Fadrosh E.A."/>
            <person name="Kyrpides N.C."/>
            <person name="Woyke T."/>
        </authorList>
    </citation>
    <scope>NUCLEOTIDE SEQUENCE</scope>
    <source>
        <strain evidence="1">GVMAG-M-3300009161-34</strain>
    </source>
</reference>
<proteinExistence type="predicted"/>
<protein>
    <submittedName>
        <fullName evidence="1">Uncharacterized protein</fullName>
    </submittedName>
</protein>
<accession>A0A6C0EW26</accession>
<organism evidence="1">
    <name type="scientific">viral metagenome</name>
    <dbReference type="NCBI Taxonomy" id="1070528"/>
    <lineage>
        <taxon>unclassified sequences</taxon>
        <taxon>metagenomes</taxon>
        <taxon>organismal metagenomes</taxon>
    </lineage>
</organism>
<sequence>MSIATLKRKTNLGGNPRNAPISGVGTTGFALNGTLRNIGGVGQFRMVSNVTRTRFRGNTPVGCGGSGGAYPIYVFNSGDCSTNDGSIVKKSTKNTQGMIDERFKGILYGTYPNTWVKDDANSYRITKTQGQYVENVTKKVGSCNFAPPLCCSVTNKCDCPQGKYIYIGTKKKLFYRPTTKNVGNFTPRGDTVSQSTYITAGGLAKATNLPTPACMQHYPPMLSHNGCSKDVVTWQQAKANGLLPSNYMNCPPCEPSVCEKICKN</sequence>
<name>A0A6C0EW26_9ZZZZ</name>